<dbReference type="EMBL" id="CP138896">
    <property type="protein sequence ID" value="WPK24884.1"/>
    <property type="molecule type" value="Genomic_DNA"/>
</dbReference>
<dbReference type="GeneID" id="88173247"/>
<evidence type="ECO:0000259" key="8">
    <source>
        <dbReference type="PROSITE" id="PS50048"/>
    </source>
</evidence>
<dbReference type="GO" id="GO:0000981">
    <property type="term" value="F:DNA-binding transcription factor activity, RNA polymerase II-specific"/>
    <property type="evidence" value="ECO:0007669"/>
    <property type="project" value="InterPro"/>
</dbReference>
<evidence type="ECO:0000256" key="7">
    <source>
        <dbReference type="SAM" id="MobiDB-lite"/>
    </source>
</evidence>
<feature type="region of interest" description="Disordered" evidence="7">
    <location>
        <begin position="742"/>
        <end position="776"/>
    </location>
</feature>
<dbReference type="Pfam" id="PF04082">
    <property type="entry name" value="Fungal_trans"/>
    <property type="match status" value="1"/>
</dbReference>
<dbReference type="RefSeq" id="XP_062877267.1">
    <property type="nucleotide sequence ID" value="XM_063021197.1"/>
</dbReference>
<name>A0AAX4H8Y0_9ASCO</name>
<dbReference type="GO" id="GO:0008270">
    <property type="term" value="F:zinc ion binding"/>
    <property type="evidence" value="ECO:0007669"/>
    <property type="project" value="InterPro"/>
</dbReference>
<keyword evidence="10" id="KW-1185">Reference proteome</keyword>
<proteinExistence type="predicted"/>
<dbReference type="PANTHER" id="PTHR46910:SF37">
    <property type="entry name" value="ZN(II)2CYS6 TRANSCRIPTION FACTOR (EUROFUNG)"/>
    <property type="match status" value="1"/>
</dbReference>
<keyword evidence="4" id="KW-0238">DNA-binding</keyword>
<evidence type="ECO:0000256" key="2">
    <source>
        <dbReference type="ARBA" id="ARBA00022723"/>
    </source>
</evidence>
<evidence type="ECO:0000256" key="4">
    <source>
        <dbReference type="ARBA" id="ARBA00023125"/>
    </source>
</evidence>
<dbReference type="InterPro" id="IPR007219">
    <property type="entry name" value="XnlR_reg_dom"/>
</dbReference>
<sequence length="818" mass="94348">MDSKRRDRVAKACAQCRRKKIKCDGENPCSHCQNLSLKCVYESNKTRKPRKSPTEAFSNRLRRLEDLVLTLVTKIDSLNGFNPNQGSKNGSAQVNTKDSIKDDLDLKSDNSASESLSDESDGSDLPRQDETPQAMFKQFKQLCNDPLQKPGDPTSVNNQYRGSHLGFHLIFSELTLNHVRLVLREECHDIIMPLETMPLYILGWKKLLQNIWSEPRPISAESIQKLRIGSFPEQGLVNELLQIYLYINFCWSICTPQQAHEMFGRYYEIKTSRRAKGKLLSYSELMVMSLLLAVTISAFVEGLKIPSSNHELPILNSMDVPKIVAIQEEMFSNALYYYHRICLISEGLASVQALLLLVLYLEMTWVHTDVNSVLCSLAVLYAQEIGLHRLETYHNLSEEEKTLRMLVWISCQFFDTEMCYRLGKPMLTNVFDRHDIIDYPVTCTPHCGQAELGDTFNRFIDLRSYSYLNLFSAHVDYSSVKRIQETVMSINLKLEALLDRMDPFWRPKFFYDSNFESALTAILNWKDEVLTTEFILTFQLMYFSQLMIINRVPWNMPNLEGDSPPQENSKFRSISLDSARTILHIIRASDQKKSPFFCLNWFATYPFLASMNLLSNAVNHPQDPETIKDIDLLIDVSINFFALVGDKVEVEATRLYYLRFHMIDMVIRVVLLIAIAIVEQTSNINILGQNPMLKGHFDYVKKRYPHYYRRIPESESLQKYMKQFYYNSGFFYNPRKGLSQKANEGLKGSNSPYDSNTPHSSDYSGSGSNFMMMPDQADEPDGMDMKGFQMWDSIGIDFNDPSLQQYQNLPNMFFDNGI</sequence>
<dbReference type="CDD" id="cd00067">
    <property type="entry name" value="GAL4"/>
    <property type="match status" value="1"/>
</dbReference>
<dbReference type="Gene3D" id="4.10.240.10">
    <property type="entry name" value="Zn(2)-C6 fungal-type DNA-binding domain"/>
    <property type="match status" value="1"/>
</dbReference>
<feature type="compositionally biased region" description="Polar residues" evidence="7">
    <location>
        <begin position="79"/>
        <end position="96"/>
    </location>
</feature>
<accession>A0AAX4H8Y0</accession>
<evidence type="ECO:0000256" key="5">
    <source>
        <dbReference type="ARBA" id="ARBA00023163"/>
    </source>
</evidence>
<dbReference type="InterPro" id="IPR036864">
    <property type="entry name" value="Zn2-C6_fun-type_DNA-bd_sf"/>
</dbReference>
<dbReference type="Proteomes" id="UP001338582">
    <property type="component" value="Chromosome 3"/>
</dbReference>
<keyword evidence="3" id="KW-0805">Transcription regulation</keyword>
<feature type="compositionally biased region" description="Basic and acidic residues" evidence="7">
    <location>
        <begin position="98"/>
        <end position="108"/>
    </location>
</feature>
<keyword evidence="6" id="KW-0539">Nucleus</keyword>
<dbReference type="InterPro" id="IPR050987">
    <property type="entry name" value="AtrR-like"/>
</dbReference>
<dbReference type="GO" id="GO:0003677">
    <property type="term" value="F:DNA binding"/>
    <property type="evidence" value="ECO:0007669"/>
    <property type="project" value="UniProtKB-KW"/>
</dbReference>
<dbReference type="CDD" id="cd12148">
    <property type="entry name" value="fungal_TF_MHR"/>
    <property type="match status" value="1"/>
</dbReference>
<evidence type="ECO:0000256" key="3">
    <source>
        <dbReference type="ARBA" id="ARBA00023015"/>
    </source>
</evidence>
<feature type="compositionally biased region" description="Polar residues" evidence="7">
    <location>
        <begin position="748"/>
        <end position="769"/>
    </location>
</feature>
<dbReference type="PROSITE" id="PS50048">
    <property type="entry name" value="ZN2_CY6_FUNGAL_2"/>
    <property type="match status" value="1"/>
</dbReference>
<dbReference type="InterPro" id="IPR001138">
    <property type="entry name" value="Zn2Cys6_DnaBD"/>
</dbReference>
<evidence type="ECO:0000256" key="1">
    <source>
        <dbReference type="ARBA" id="ARBA00004123"/>
    </source>
</evidence>
<dbReference type="Pfam" id="PF00172">
    <property type="entry name" value="Zn_clus"/>
    <property type="match status" value="1"/>
</dbReference>
<evidence type="ECO:0000256" key="6">
    <source>
        <dbReference type="ARBA" id="ARBA00023242"/>
    </source>
</evidence>
<reference evidence="9 10" key="1">
    <citation type="submission" date="2023-10" db="EMBL/GenBank/DDBJ databases">
        <title>Draft Genome Sequence of Candida saopaulonensis from a very Premature Infant with Sepsis.</title>
        <authorList>
            <person name="Ning Y."/>
            <person name="Dai R."/>
            <person name="Xiao M."/>
            <person name="Xu Y."/>
            <person name="Yan Q."/>
            <person name="Zhang L."/>
        </authorList>
    </citation>
    <scope>NUCLEOTIDE SEQUENCE [LARGE SCALE GENOMIC DNA]</scope>
    <source>
        <strain evidence="9 10">19XY460</strain>
    </source>
</reference>
<dbReference type="SMART" id="SM00066">
    <property type="entry name" value="GAL4"/>
    <property type="match status" value="1"/>
</dbReference>
<evidence type="ECO:0000313" key="9">
    <source>
        <dbReference type="EMBL" id="WPK24884.1"/>
    </source>
</evidence>
<feature type="region of interest" description="Disordered" evidence="7">
    <location>
        <begin position="79"/>
        <end position="129"/>
    </location>
</feature>
<dbReference type="AlphaFoldDB" id="A0AAX4H8Y0"/>
<dbReference type="GO" id="GO:0005634">
    <property type="term" value="C:nucleus"/>
    <property type="evidence" value="ECO:0007669"/>
    <property type="project" value="UniProtKB-SubCell"/>
</dbReference>
<protein>
    <recommendedName>
        <fullName evidence="8">Zn(2)-C6 fungal-type domain-containing protein</fullName>
    </recommendedName>
</protein>
<comment type="subcellular location">
    <subcellularLocation>
        <location evidence="1">Nucleus</location>
    </subcellularLocation>
</comment>
<gene>
    <name evidence="9" type="ORF">PUMCH_002182</name>
</gene>
<evidence type="ECO:0000313" key="10">
    <source>
        <dbReference type="Proteomes" id="UP001338582"/>
    </source>
</evidence>
<dbReference type="PROSITE" id="PS00463">
    <property type="entry name" value="ZN2_CY6_FUNGAL_1"/>
    <property type="match status" value="1"/>
</dbReference>
<feature type="domain" description="Zn(2)-C6 fungal-type" evidence="8">
    <location>
        <begin position="12"/>
        <end position="41"/>
    </location>
</feature>
<dbReference type="KEGG" id="asau:88173247"/>
<dbReference type="SUPFAM" id="SSF57701">
    <property type="entry name" value="Zn2/Cys6 DNA-binding domain"/>
    <property type="match status" value="1"/>
</dbReference>
<organism evidence="9 10">
    <name type="scientific">Australozyma saopauloensis</name>
    <dbReference type="NCBI Taxonomy" id="291208"/>
    <lineage>
        <taxon>Eukaryota</taxon>
        <taxon>Fungi</taxon>
        <taxon>Dikarya</taxon>
        <taxon>Ascomycota</taxon>
        <taxon>Saccharomycotina</taxon>
        <taxon>Pichiomycetes</taxon>
        <taxon>Metschnikowiaceae</taxon>
        <taxon>Australozyma</taxon>
    </lineage>
</organism>
<keyword evidence="5" id="KW-0804">Transcription</keyword>
<keyword evidence="2" id="KW-0479">Metal-binding</keyword>
<dbReference type="GO" id="GO:0006351">
    <property type="term" value="P:DNA-templated transcription"/>
    <property type="evidence" value="ECO:0007669"/>
    <property type="project" value="InterPro"/>
</dbReference>
<dbReference type="PANTHER" id="PTHR46910">
    <property type="entry name" value="TRANSCRIPTION FACTOR PDR1"/>
    <property type="match status" value="1"/>
</dbReference>